<dbReference type="InterPro" id="IPR019953">
    <property type="entry name" value="OHR"/>
</dbReference>
<gene>
    <name evidence="2" type="ORF">BN4615_P6102</name>
</gene>
<dbReference type="GO" id="GO:0006979">
    <property type="term" value="P:response to oxidative stress"/>
    <property type="evidence" value="ECO:0007669"/>
    <property type="project" value="InterPro"/>
</dbReference>
<organism evidence="2">
    <name type="scientific">Nonomuraea gerenzanensis</name>
    <dbReference type="NCBI Taxonomy" id="93944"/>
    <lineage>
        <taxon>Bacteria</taxon>
        <taxon>Bacillati</taxon>
        <taxon>Actinomycetota</taxon>
        <taxon>Actinomycetes</taxon>
        <taxon>Streptosporangiales</taxon>
        <taxon>Streptosporangiaceae</taxon>
        <taxon>Nonomuraea</taxon>
    </lineage>
</organism>
<dbReference type="Pfam" id="PF02566">
    <property type="entry name" value="OsmC"/>
    <property type="match status" value="1"/>
</dbReference>
<dbReference type="AlphaFoldDB" id="A0A1M4ECZ3"/>
<accession>A0A1M4ECZ3</accession>
<dbReference type="PANTHER" id="PTHR33797:SF2">
    <property type="entry name" value="ORGANIC HYDROPEROXIDE RESISTANCE PROTEIN-LIKE"/>
    <property type="match status" value="1"/>
</dbReference>
<dbReference type="PANTHER" id="PTHR33797">
    <property type="entry name" value="ORGANIC HYDROPEROXIDE RESISTANCE PROTEIN-LIKE"/>
    <property type="match status" value="1"/>
</dbReference>
<name>A0A1M4ECZ3_9ACTN</name>
<dbReference type="Gene3D" id="2.20.25.10">
    <property type="match status" value="1"/>
</dbReference>
<dbReference type="EMBL" id="LT559118">
    <property type="protein sequence ID" value="SBO96586.1"/>
    <property type="molecule type" value="Genomic_DNA"/>
</dbReference>
<protein>
    <submittedName>
        <fullName evidence="2">Organic hydroperoxide resistance protein</fullName>
    </submittedName>
</protein>
<comment type="similarity">
    <text evidence="1">Belongs to the OsmC/Ohr family.</text>
</comment>
<reference evidence="2" key="1">
    <citation type="submission" date="2016-04" db="EMBL/GenBank/DDBJ databases">
        <authorList>
            <person name="Evans L.H."/>
            <person name="Alamgir A."/>
            <person name="Owens N."/>
            <person name="Weber N.D."/>
            <person name="Virtaneva K."/>
            <person name="Barbian K."/>
            <person name="Babar A."/>
            <person name="Rosenke K."/>
        </authorList>
    </citation>
    <scope>NUCLEOTIDE SEQUENCE</scope>
    <source>
        <strain evidence="2">Nono1</strain>
    </source>
</reference>
<evidence type="ECO:0000256" key="1">
    <source>
        <dbReference type="ARBA" id="ARBA00007378"/>
    </source>
</evidence>
<dbReference type="InterPro" id="IPR003718">
    <property type="entry name" value="OsmC/Ohr_fam"/>
</dbReference>
<dbReference type="NCBIfam" id="TIGR03561">
    <property type="entry name" value="organ_hyd_perox"/>
    <property type="match status" value="1"/>
</dbReference>
<proteinExistence type="inferred from homology"/>
<dbReference type="RefSeq" id="WP_225275875.1">
    <property type="nucleotide sequence ID" value="NZ_CP084058.1"/>
</dbReference>
<evidence type="ECO:0000313" key="2">
    <source>
        <dbReference type="EMBL" id="SBO96586.1"/>
    </source>
</evidence>
<dbReference type="Gene3D" id="3.30.300.20">
    <property type="match status" value="1"/>
</dbReference>
<dbReference type="InterPro" id="IPR036102">
    <property type="entry name" value="OsmC/Ohrsf"/>
</dbReference>
<dbReference type="InterPro" id="IPR015946">
    <property type="entry name" value="KH_dom-like_a/b"/>
</dbReference>
<dbReference type="SUPFAM" id="SSF82784">
    <property type="entry name" value="OsmC-like"/>
    <property type="match status" value="1"/>
</dbReference>
<sequence length="142" mass="14474">MTTLSYTAHALATGDGRSGSVRSDDGLIELDLGIPEGLGGSGGHVSNPEQLFAAGYSACFLSALTSVARVQRVKLRDARVEARVTIAGGSAGFDLSVELVVTAPGVPPEIGEALLEAAHRKCPYSKAVTGNIPVKLTLSPGS</sequence>